<comment type="caution">
    <text evidence="7">The sequence shown here is derived from an EMBL/GenBank/DDBJ whole genome shotgun (WGS) entry which is preliminary data.</text>
</comment>
<dbReference type="SUPFAM" id="SSF49265">
    <property type="entry name" value="Fibronectin type III"/>
    <property type="match status" value="1"/>
</dbReference>
<dbReference type="SUPFAM" id="SSF51011">
    <property type="entry name" value="Glycosyl hydrolase domain"/>
    <property type="match status" value="1"/>
</dbReference>
<dbReference type="CDD" id="cd00063">
    <property type="entry name" value="FN3"/>
    <property type="match status" value="1"/>
</dbReference>
<dbReference type="STRING" id="307972.A0A2G8LEH8"/>
<dbReference type="GO" id="GO:0003940">
    <property type="term" value="F:L-iduronidase activity"/>
    <property type="evidence" value="ECO:0007669"/>
    <property type="project" value="TreeGrafter"/>
</dbReference>
<dbReference type="GO" id="GO:0005975">
    <property type="term" value="P:carbohydrate metabolic process"/>
    <property type="evidence" value="ECO:0007669"/>
    <property type="project" value="InterPro"/>
</dbReference>
<evidence type="ECO:0000313" key="7">
    <source>
        <dbReference type="EMBL" id="PIK58674.1"/>
    </source>
</evidence>
<dbReference type="InterPro" id="IPR049165">
    <property type="entry name" value="GH39_as"/>
</dbReference>
<evidence type="ECO:0000313" key="8">
    <source>
        <dbReference type="Proteomes" id="UP000230750"/>
    </source>
</evidence>
<dbReference type="InterPro" id="IPR003961">
    <property type="entry name" value="FN3_dom"/>
</dbReference>
<dbReference type="FunFam" id="3.20.20.80:FF:000245">
    <property type="entry name" value="Histone H2B"/>
    <property type="match status" value="1"/>
</dbReference>
<dbReference type="Pfam" id="PF21200">
    <property type="entry name" value="Glyco_hydro_39_C"/>
    <property type="match status" value="1"/>
</dbReference>
<dbReference type="InterPro" id="IPR013783">
    <property type="entry name" value="Ig-like_fold"/>
</dbReference>
<sequence>MDKNTRTMPKLLFSVLVFLVSLSSAFLNVSAKQWNFTIDVSNSTGAFSHFWKSTGLCPPAPHQEDFKFLLSDDETQNLALIGSVPRHGIEQVRIHWLLDMVTIINFHGNELTYNFTLLDHLIGNLWSNNLRPGFEIMGNPSNHYTDFENDTQVHQWKDLVQTLAERYIGIYGLDYVSKWNFETWNEPDHGDFDGLKFTVQGFMNYYDACSEGLKAADPSLKFGGPAGGCKDPPKSPICWTLLQHCSNGTNYFTNETGVRIDYISFHHKGGGSSMTILNTEFETIDIIRQKYTLLAKVPIFNDEADPLVTWSRPEWWRADTTYAAVVAKIIIQHQHLLITPKPDYRYSLLSNDNGFLNYYPAFFEQRTLNARFQMNNTKPNSVQLIKKPVLVVMGLLSKLGDQLVHVEDLKKTYMTDIGILATTESTEAGWSAAILISNSADTTYTIDSDKVSLTVDGIPADEFEYTRMVPEIRKNTESSIFVLVLQEAVRVEGPSEIPAKVFNLAFTLKKPGIMLVHLCNKSTSAPAQVQNVTVHPVTASDVLVTWSDALISTPCILTFEVEYSTQSETGPFERINSHDITFTSFVFSTDETESIKGWFRVRAVDYWSRAGSYSVAIHFLPQ</sequence>
<protein>
    <submittedName>
        <fullName evidence="7">Putative alpha-L-iduronidase</fullName>
    </submittedName>
</protein>
<feature type="active site" description="Proton donor" evidence="4">
    <location>
        <position position="186"/>
    </location>
</feature>
<evidence type="ECO:0000256" key="2">
    <source>
        <dbReference type="ARBA" id="ARBA00022801"/>
    </source>
</evidence>
<dbReference type="Gene3D" id="2.60.40.10">
    <property type="entry name" value="Immunoglobulins"/>
    <property type="match status" value="1"/>
</dbReference>
<keyword evidence="3" id="KW-0326">Glycosidase</keyword>
<feature type="domain" description="Fibronectin type-III" evidence="6">
    <location>
        <begin position="528"/>
        <end position="622"/>
    </location>
</feature>
<dbReference type="InterPro" id="IPR049166">
    <property type="entry name" value="GH39_cat"/>
</dbReference>
<feature type="signal peptide" evidence="5">
    <location>
        <begin position="1"/>
        <end position="25"/>
    </location>
</feature>
<evidence type="ECO:0000256" key="4">
    <source>
        <dbReference type="PIRSR" id="PIRSR600514-1"/>
    </source>
</evidence>
<dbReference type="OrthoDB" id="15153at2759"/>
<evidence type="ECO:0000256" key="1">
    <source>
        <dbReference type="ARBA" id="ARBA00008875"/>
    </source>
</evidence>
<dbReference type="Gene3D" id="3.20.20.80">
    <property type="entry name" value="Glycosidases"/>
    <property type="match status" value="1"/>
</dbReference>
<proteinExistence type="inferred from homology"/>
<dbReference type="PROSITE" id="PS01027">
    <property type="entry name" value="GLYCOSYL_HYDROL_F39"/>
    <property type="match status" value="1"/>
</dbReference>
<organism evidence="7 8">
    <name type="scientific">Stichopus japonicus</name>
    <name type="common">Sea cucumber</name>
    <dbReference type="NCBI Taxonomy" id="307972"/>
    <lineage>
        <taxon>Eukaryota</taxon>
        <taxon>Metazoa</taxon>
        <taxon>Echinodermata</taxon>
        <taxon>Eleutherozoa</taxon>
        <taxon>Echinozoa</taxon>
        <taxon>Holothuroidea</taxon>
        <taxon>Aspidochirotacea</taxon>
        <taxon>Aspidochirotida</taxon>
        <taxon>Stichopodidae</taxon>
        <taxon>Apostichopus</taxon>
    </lineage>
</organism>
<accession>A0A2G8LEH8</accession>
<evidence type="ECO:0000259" key="6">
    <source>
        <dbReference type="PROSITE" id="PS50853"/>
    </source>
</evidence>
<name>A0A2G8LEH8_STIJA</name>
<dbReference type="InterPro" id="IPR000514">
    <property type="entry name" value="Glyco_hydro_39"/>
</dbReference>
<dbReference type="InterPro" id="IPR017853">
    <property type="entry name" value="GH"/>
</dbReference>
<dbReference type="InterPro" id="IPR036116">
    <property type="entry name" value="FN3_sf"/>
</dbReference>
<dbReference type="EMBL" id="MRZV01000106">
    <property type="protein sequence ID" value="PIK58674.1"/>
    <property type="molecule type" value="Genomic_DNA"/>
</dbReference>
<reference evidence="7 8" key="1">
    <citation type="journal article" date="2017" name="PLoS Biol.">
        <title>The sea cucumber genome provides insights into morphological evolution and visceral regeneration.</title>
        <authorList>
            <person name="Zhang X."/>
            <person name="Sun L."/>
            <person name="Yuan J."/>
            <person name="Sun Y."/>
            <person name="Gao Y."/>
            <person name="Zhang L."/>
            <person name="Li S."/>
            <person name="Dai H."/>
            <person name="Hamel J.F."/>
            <person name="Liu C."/>
            <person name="Yu Y."/>
            <person name="Liu S."/>
            <person name="Lin W."/>
            <person name="Guo K."/>
            <person name="Jin S."/>
            <person name="Xu P."/>
            <person name="Storey K.B."/>
            <person name="Huan P."/>
            <person name="Zhang T."/>
            <person name="Zhou Y."/>
            <person name="Zhang J."/>
            <person name="Lin C."/>
            <person name="Li X."/>
            <person name="Xing L."/>
            <person name="Huo D."/>
            <person name="Sun M."/>
            <person name="Wang L."/>
            <person name="Mercier A."/>
            <person name="Li F."/>
            <person name="Yang H."/>
            <person name="Xiang J."/>
        </authorList>
    </citation>
    <scope>NUCLEOTIDE SEQUENCE [LARGE SCALE GENOMIC DNA]</scope>
    <source>
        <strain evidence="7">Shaxun</strain>
        <tissue evidence="7">Muscle</tissue>
    </source>
</reference>
<dbReference type="InterPro" id="IPR051923">
    <property type="entry name" value="Glycosyl_Hydrolase_39"/>
</dbReference>
<keyword evidence="2" id="KW-0378">Hydrolase</keyword>
<evidence type="ECO:0000256" key="5">
    <source>
        <dbReference type="SAM" id="SignalP"/>
    </source>
</evidence>
<dbReference type="Pfam" id="PF01229">
    <property type="entry name" value="Glyco_hydro_39"/>
    <property type="match status" value="1"/>
</dbReference>
<dbReference type="SUPFAM" id="SSF51445">
    <property type="entry name" value="(Trans)glycosidases"/>
    <property type="match status" value="1"/>
</dbReference>
<dbReference type="Proteomes" id="UP000230750">
    <property type="component" value="Unassembled WGS sequence"/>
</dbReference>
<evidence type="ECO:0000256" key="3">
    <source>
        <dbReference type="ARBA" id="ARBA00023295"/>
    </source>
</evidence>
<gene>
    <name evidence="7" type="ORF">BSL78_04448</name>
</gene>
<dbReference type="PRINTS" id="PR00745">
    <property type="entry name" value="GLHYDRLASE39"/>
</dbReference>
<dbReference type="PANTHER" id="PTHR12631:SF8">
    <property type="entry name" value="ALPHA-L-IDURONIDASE"/>
    <property type="match status" value="1"/>
</dbReference>
<dbReference type="AlphaFoldDB" id="A0A2G8LEH8"/>
<dbReference type="PROSITE" id="PS50853">
    <property type="entry name" value="FN3"/>
    <property type="match status" value="1"/>
</dbReference>
<dbReference type="PANTHER" id="PTHR12631">
    <property type="entry name" value="ALPHA-L-IDURONIDASE"/>
    <property type="match status" value="1"/>
</dbReference>
<comment type="similarity">
    <text evidence="1">Belongs to the glycosyl hydrolase 39 family.</text>
</comment>
<keyword evidence="5" id="KW-0732">Signal</keyword>
<keyword evidence="8" id="KW-1185">Reference proteome</keyword>
<feature type="chain" id="PRO_5013755355" evidence="5">
    <location>
        <begin position="26"/>
        <end position="622"/>
    </location>
</feature>
<dbReference type="InterPro" id="IPR049167">
    <property type="entry name" value="GH39_C"/>
</dbReference>